<dbReference type="PROSITE" id="PS50850">
    <property type="entry name" value="MFS"/>
    <property type="match status" value="1"/>
</dbReference>
<feature type="transmembrane region" description="Helical" evidence="8">
    <location>
        <begin position="169"/>
        <end position="195"/>
    </location>
</feature>
<dbReference type="EMBL" id="VBAK01000156">
    <property type="protein sequence ID" value="TMI87494.1"/>
    <property type="molecule type" value="Genomic_DNA"/>
</dbReference>
<dbReference type="Gene3D" id="1.20.1250.20">
    <property type="entry name" value="MFS general substrate transporter like domains"/>
    <property type="match status" value="1"/>
</dbReference>
<feature type="transmembrane region" description="Helical" evidence="8">
    <location>
        <begin position="375"/>
        <end position="399"/>
    </location>
</feature>
<keyword evidence="3" id="KW-1003">Cell membrane</keyword>
<dbReference type="GO" id="GO:0022857">
    <property type="term" value="F:transmembrane transporter activity"/>
    <property type="evidence" value="ECO:0007669"/>
    <property type="project" value="InterPro"/>
</dbReference>
<feature type="region of interest" description="Disordered" evidence="7">
    <location>
        <begin position="407"/>
        <end position="448"/>
    </location>
</feature>
<keyword evidence="6 8" id="KW-0472">Membrane</keyword>
<comment type="caution">
    <text evidence="10">The sequence shown here is derived from an EMBL/GenBank/DDBJ whole genome shotgun (WGS) entry which is preliminary data.</text>
</comment>
<keyword evidence="2" id="KW-0813">Transport</keyword>
<feature type="transmembrane region" description="Helical" evidence="8">
    <location>
        <begin position="50"/>
        <end position="74"/>
    </location>
</feature>
<gene>
    <name evidence="10" type="ORF">E6H00_15515</name>
</gene>
<dbReference type="SUPFAM" id="SSF103473">
    <property type="entry name" value="MFS general substrate transporter"/>
    <property type="match status" value="1"/>
</dbReference>
<dbReference type="Pfam" id="PF05977">
    <property type="entry name" value="MFS_3"/>
    <property type="match status" value="1"/>
</dbReference>
<accession>A0A537JVI5</accession>
<feature type="region of interest" description="Disordered" evidence="7">
    <location>
        <begin position="460"/>
        <end position="512"/>
    </location>
</feature>
<dbReference type="AlphaFoldDB" id="A0A537JVI5"/>
<comment type="subcellular location">
    <subcellularLocation>
        <location evidence="1">Cell membrane</location>
        <topology evidence="1">Multi-pass membrane protein</topology>
    </subcellularLocation>
</comment>
<keyword evidence="4 8" id="KW-0812">Transmembrane</keyword>
<evidence type="ECO:0000256" key="3">
    <source>
        <dbReference type="ARBA" id="ARBA00022475"/>
    </source>
</evidence>
<evidence type="ECO:0000256" key="6">
    <source>
        <dbReference type="ARBA" id="ARBA00023136"/>
    </source>
</evidence>
<keyword evidence="5 8" id="KW-1133">Transmembrane helix</keyword>
<dbReference type="GO" id="GO:0005886">
    <property type="term" value="C:plasma membrane"/>
    <property type="evidence" value="ECO:0007669"/>
    <property type="project" value="UniProtKB-SubCell"/>
</dbReference>
<evidence type="ECO:0000313" key="11">
    <source>
        <dbReference type="Proteomes" id="UP000318509"/>
    </source>
</evidence>
<dbReference type="InterPro" id="IPR020846">
    <property type="entry name" value="MFS_dom"/>
</dbReference>
<reference evidence="10 11" key="1">
    <citation type="journal article" date="2019" name="Nat. Microbiol.">
        <title>Mediterranean grassland soil C-N compound turnover is dependent on rainfall and depth, and is mediated by genomically divergent microorganisms.</title>
        <authorList>
            <person name="Diamond S."/>
            <person name="Andeer P.F."/>
            <person name="Li Z."/>
            <person name="Crits-Christoph A."/>
            <person name="Burstein D."/>
            <person name="Anantharaman K."/>
            <person name="Lane K.R."/>
            <person name="Thomas B.C."/>
            <person name="Pan C."/>
            <person name="Northen T.R."/>
            <person name="Banfield J.F."/>
        </authorList>
    </citation>
    <scope>NUCLEOTIDE SEQUENCE [LARGE SCALE GENOMIC DNA]</scope>
    <source>
        <strain evidence="10">NP_3</strain>
    </source>
</reference>
<feature type="transmembrane region" description="Helical" evidence="8">
    <location>
        <begin position="316"/>
        <end position="338"/>
    </location>
</feature>
<evidence type="ECO:0000256" key="4">
    <source>
        <dbReference type="ARBA" id="ARBA00022692"/>
    </source>
</evidence>
<name>A0A537JVI5_9BACT</name>
<feature type="domain" description="Major facilitator superfamily (MFS) profile" evidence="9">
    <location>
        <begin position="12"/>
        <end position="406"/>
    </location>
</feature>
<feature type="transmembrane region" description="Helical" evidence="8">
    <location>
        <begin position="20"/>
        <end position="38"/>
    </location>
</feature>
<sequence length="512" mass="53571">MDRERRPGAFAALRHRNYRLFFIGQTISLVGTWMQRLAQAWLVLQLTGSPFLLGLVGALQWLPVLCLSLIGGAVADRTSRRSLLIVTQTVKMLQAIVLGTLILTGAVRFWHVALLAAILGTAHAFDVPARQAFLSEMVEGTHVMNAVALNSTIANVARLLGPAVAGATIAWTGMAWAFLANGLSFIPVILALLLMRVRPSQAAGKTTGILAQLREGLAYLARTPPALQVVVLLAAENIFVMNFTNLTTVFAKNVLHMQATGFGLLVSAQGAGAMVGAVSVASLSHLGPQPKLLFGGAFVMALSSVALAAVHTFPLAAIALGVAGASMVTFTATVNTTLQLNAPAHMRGRVMAVFSIVMGGMTPLGALVSGTLAQIWGASGAFGIGGLAGLAAVAAVVRWRLRQAPEPRRPLGARRPLGTNGGDGRRRAVAGRTGDAAPELGAGNAGSGIARAFTPQEYVEQDQDRDRVHHLAHHPHQGSAQVQVFERGEAPQPGDPGVVAVQRPAGEREAEP</sequence>
<dbReference type="CDD" id="cd06173">
    <property type="entry name" value="MFS_MefA_like"/>
    <property type="match status" value="1"/>
</dbReference>
<evidence type="ECO:0000259" key="9">
    <source>
        <dbReference type="PROSITE" id="PS50850"/>
    </source>
</evidence>
<feature type="transmembrane region" description="Helical" evidence="8">
    <location>
        <begin position="350"/>
        <end position="369"/>
    </location>
</feature>
<feature type="transmembrane region" description="Helical" evidence="8">
    <location>
        <begin position="255"/>
        <end position="280"/>
    </location>
</feature>
<evidence type="ECO:0000256" key="5">
    <source>
        <dbReference type="ARBA" id="ARBA00022989"/>
    </source>
</evidence>
<evidence type="ECO:0000256" key="1">
    <source>
        <dbReference type="ARBA" id="ARBA00004651"/>
    </source>
</evidence>
<dbReference type="InterPro" id="IPR036259">
    <property type="entry name" value="MFS_trans_sf"/>
</dbReference>
<dbReference type="InterPro" id="IPR010290">
    <property type="entry name" value="TM_effector"/>
</dbReference>
<evidence type="ECO:0000256" key="8">
    <source>
        <dbReference type="SAM" id="Phobius"/>
    </source>
</evidence>
<organism evidence="10 11">
    <name type="scientific">Candidatus Segetimicrobium genomatis</name>
    <dbReference type="NCBI Taxonomy" id="2569760"/>
    <lineage>
        <taxon>Bacteria</taxon>
        <taxon>Bacillati</taxon>
        <taxon>Candidatus Sysuimicrobiota</taxon>
        <taxon>Candidatus Sysuimicrobiia</taxon>
        <taxon>Candidatus Sysuimicrobiales</taxon>
        <taxon>Candidatus Segetimicrobiaceae</taxon>
        <taxon>Candidatus Segetimicrobium</taxon>
    </lineage>
</organism>
<evidence type="ECO:0000256" key="2">
    <source>
        <dbReference type="ARBA" id="ARBA00022448"/>
    </source>
</evidence>
<evidence type="ECO:0000256" key="7">
    <source>
        <dbReference type="SAM" id="MobiDB-lite"/>
    </source>
</evidence>
<dbReference type="Proteomes" id="UP000318509">
    <property type="component" value="Unassembled WGS sequence"/>
</dbReference>
<evidence type="ECO:0000313" key="10">
    <source>
        <dbReference type="EMBL" id="TMI87494.1"/>
    </source>
</evidence>
<proteinExistence type="predicted"/>
<feature type="transmembrane region" description="Helical" evidence="8">
    <location>
        <begin position="292"/>
        <end position="310"/>
    </location>
</feature>
<dbReference type="PANTHER" id="PTHR23513:SF11">
    <property type="entry name" value="STAPHYLOFERRIN A TRANSPORTER"/>
    <property type="match status" value="1"/>
</dbReference>
<dbReference type="PANTHER" id="PTHR23513">
    <property type="entry name" value="INTEGRAL MEMBRANE EFFLUX PROTEIN-RELATED"/>
    <property type="match status" value="1"/>
</dbReference>
<feature type="transmembrane region" description="Helical" evidence="8">
    <location>
        <begin position="95"/>
        <end position="119"/>
    </location>
</feature>
<protein>
    <submittedName>
        <fullName evidence="10">MFS transporter</fullName>
    </submittedName>
</protein>